<reference evidence="8" key="2">
    <citation type="submission" date="2021-04" db="EMBL/GenBank/DDBJ databases">
        <authorList>
            <person name="Gilroy R."/>
        </authorList>
    </citation>
    <scope>NUCLEOTIDE SEQUENCE</scope>
    <source>
        <strain evidence="8">ChiGjej4B4-7305</strain>
    </source>
</reference>
<dbReference type="Proteomes" id="UP000824037">
    <property type="component" value="Unassembled WGS sequence"/>
</dbReference>
<dbReference type="InterPro" id="IPR018313">
    <property type="entry name" value="SBP_3_CS"/>
</dbReference>
<dbReference type="CDD" id="cd13690">
    <property type="entry name" value="PBP2_GluB"/>
    <property type="match status" value="1"/>
</dbReference>
<gene>
    <name evidence="8" type="ORF">H9815_10470</name>
</gene>
<comment type="caution">
    <text evidence="8">The sequence shown here is derived from an EMBL/GenBank/DDBJ whole genome shotgun (WGS) entry which is preliminary data.</text>
</comment>
<sequence>MKTTRAALAALAAVGALTLAACTAEPGAGDEETGGDAGAEGGDTGDAGDGGGDSIRIGIKFDQPGLGYQDGDTYTGFDVDVATYIADQLGYAEDQIEWVEAPSPQRETMLQNEDVDMIVATYSITDERDEVVDFAGPYFVAGQDLLIRSEDAGEITGPDVLDGRNLCSVAGSTSAQNVKDEFSPDTQLVELNGYSECIQYLTGGQVDAVTTDDIILAGLAAADGGGELEVVGNTFSEENYGVGLPPDSDMCQDVTDAINAMLEDGSWEEAVTSNTEGTGYTPNADLNPPTPAECG</sequence>
<keyword evidence="3 6" id="KW-0732">Signal</keyword>
<dbReference type="PANTHER" id="PTHR30085:SF6">
    <property type="entry name" value="ABC TRANSPORTER GLUTAMINE-BINDING PROTEIN GLNH"/>
    <property type="match status" value="1"/>
</dbReference>
<dbReference type="PANTHER" id="PTHR30085">
    <property type="entry name" value="AMINO ACID ABC TRANSPORTER PERMEASE"/>
    <property type="match status" value="1"/>
</dbReference>
<organism evidence="8 9">
    <name type="scientific">Candidatus Ruania gallistercoris</name>
    <dbReference type="NCBI Taxonomy" id="2838746"/>
    <lineage>
        <taxon>Bacteria</taxon>
        <taxon>Bacillati</taxon>
        <taxon>Actinomycetota</taxon>
        <taxon>Actinomycetes</taxon>
        <taxon>Micrococcales</taxon>
        <taxon>Ruaniaceae</taxon>
        <taxon>Ruania</taxon>
    </lineage>
</organism>
<evidence type="ECO:0000256" key="5">
    <source>
        <dbReference type="SAM" id="MobiDB-lite"/>
    </source>
</evidence>
<feature type="chain" id="PRO_5039204722" evidence="6">
    <location>
        <begin position="24"/>
        <end position="295"/>
    </location>
</feature>
<proteinExistence type="inferred from homology"/>
<evidence type="ECO:0000256" key="2">
    <source>
        <dbReference type="ARBA" id="ARBA00022448"/>
    </source>
</evidence>
<evidence type="ECO:0000313" key="9">
    <source>
        <dbReference type="Proteomes" id="UP000824037"/>
    </source>
</evidence>
<feature type="region of interest" description="Disordered" evidence="5">
    <location>
        <begin position="26"/>
        <end position="54"/>
    </location>
</feature>
<evidence type="ECO:0000256" key="1">
    <source>
        <dbReference type="ARBA" id="ARBA00010333"/>
    </source>
</evidence>
<dbReference type="SUPFAM" id="SSF53850">
    <property type="entry name" value="Periplasmic binding protein-like II"/>
    <property type="match status" value="1"/>
</dbReference>
<dbReference type="Gene3D" id="3.40.190.10">
    <property type="entry name" value="Periplasmic binding protein-like II"/>
    <property type="match status" value="2"/>
</dbReference>
<feature type="region of interest" description="Disordered" evidence="5">
    <location>
        <begin position="270"/>
        <end position="295"/>
    </location>
</feature>
<dbReference type="GO" id="GO:0005576">
    <property type="term" value="C:extracellular region"/>
    <property type="evidence" value="ECO:0007669"/>
    <property type="project" value="TreeGrafter"/>
</dbReference>
<keyword evidence="2" id="KW-0813">Transport</keyword>
<dbReference type="InterPro" id="IPR051455">
    <property type="entry name" value="Bact_solute-bind_prot3"/>
</dbReference>
<dbReference type="PROSITE" id="PS01039">
    <property type="entry name" value="SBP_BACTERIAL_3"/>
    <property type="match status" value="1"/>
</dbReference>
<dbReference type="PROSITE" id="PS51257">
    <property type="entry name" value="PROKAR_LIPOPROTEIN"/>
    <property type="match status" value="1"/>
</dbReference>
<evidence type="ECO:0000259" key="7">
    <source>
        <dbReference type="SMART" id="SM00062"/>
    </source>
</evidence>
<dbReference type="SMART" id="SM00062">
    <property type="entry name" value="PBPb"/>
    <property type="match status" value="1"/>
</dbReference>
<dbReference type="InterPro" id="IPR001638">
    <property type="entry name" value="Solute-binding_3/MltF_N"/>
</dbReference>
<dbReference type="GO" id="GO:0030288">
    <property type="term" value="C:outer membrane-bounded periplasmic space"/>
    <property type="evidence" value="ECO:0007669"/>
    <property type="project" value="TreeGrafter"/>
</dbReference>
<comment type="similarity">
    <text evidence="1 4">Belongs to the bacterial solute-binding protein 3 family.</text>
</comment>
<feature type="signal peptide" evidence="6">
    <location>
        <begin position="1"/>
        <end position="23"/>
    </location>
</feature>
<dbReference type="AlphaFoldDB" id="A0A9D2EE96"/>
<reference evidence="8" key="1">
    <citation type="journal article" date="2021" name="PeerJ">
        <title>Extensive microbial diversity within the chicken gut microbiome revealed by metagenomics and culture.</title>
        <authorList>
            <person name="Gilroy R."/>
            <person name="Ravi A."/>
            <person name="Getino M."/>
            <person name="Pursley I."/>
            <person name="Horton D.L."/>
            <person name="Alikhan N.F."/>
            <person name="Baker D."/>
            <person name="Gharbi K."/>
            <person name="Hall N."/>
            <person name="Watson M."/>
            <person name="Adriaenssens E.M."/>
            <person name="Foster-Nyarko E."/>
            <person name="Jarju S."/>
            <person name="Secka A."/>
            <person name="Antonio M."/>
            <person name="Oren A."/>
            <person name="Chaudhuri R.R."/>
            <person name="La Ragione R."/>
            <person name="Hildebrand F."/>
            <person name="Pallen M.J."/>
        </authorList>
    </citation>
    <scope>NUCLEOTIDE SEQUENCE</scope>
    <source>
        <strain evidence="8">ChiGjej4B4-7305</strain>
    </source>
</reference>
<evidence type="ECO:0000256" key="3">
    <source>
        <dbReference type="ARBA" id="ARBA00022729"/>
    </source>
</evidence>
<protein>
    <submittedName>
        <fullName evidence="8">Glutamate ABC transporter substrate-binding protein</fullName>
    </submittedName>
</protein>
<evidence type="ECO:0000256" key="6">
    <source>
        <dbReference type="SAM" id="SignalP"/>
    </source>
</evidence>
<name>A0A9D2EE96_9MICO</name>
<feature type="compositionally biased region" description="Polar residues" evidence="5">
    <location>
        <begin position="271"/>
        <end position="281"/>
    </location>
</feature>
<dbReference type="GO" id="GO:0006865">
    <property type="term" value="P:amino acid transport"/>
    <property type="evidence" value="ECO:0007669"/>
    <property type="project" value="TreeGrafter"/>
</dbReference>
<dbReference type="Pfam" id="PF00497">
    <property type="entry name" value="SBP_bac_3"/>
    <property type="match status" value="1"/>
</dbReference>
<feature type="compositionally biased region" description="Gly residues" evidence="5">
    <location>
        <begin position="35"/>
        <end position="53"/>
    </location>
</feature>
<evidence type="ECO:0000256" key="4">
    <source>
        <dbReference type="RuleBase" id="RU003744"/>
    </source>
</evidence>
<dbReference type="EMBL" id="DXBY01000175">
    <property type="protein sequence ID" value="HIZ36193.1"/>
    <property type="molecule type" value="Genomic_DNA"/>
</dbReference>
<accession>A0A9D2EE96</accession>
<evidence type="ECO:0000313" key="8">
    <source>
        <dbReference type="EMBL" id="HIZ36193.1"/>
    </source>
</evidence>
<feature type="domain" description="Solute-binding protein family 3/N-terminal" evidence="7">
    <location>
        <begin position="54"/>
        <end position="274"/>
    </location>
</feature>